<protein>
    <submittedName>
        <fullName evidence="3">NUDIX hydrolase</fullName>
    </submittedName>
</protein>
<dbReference type="PROSITE" id="PS51462">
    <property type="entry name" value="NUDIX"/>
    <property type="match status" value="1"/>
</dbReference>
<accession>A0ABR5AFU8</accession>
<evidence type="ECO:0000313" key="3">
    <source>
        <dbReference type="EMBL" id="KIL39445.1"/>
    </source>
</evidence>
<dbReference type="GO" id="GO:0016787">
    <property type="term" value="F:hydrolase activity"/>
    <property type="evidence" value="ECO:0007669"/>
    <property type="project" value="UniProtKB-KW"/>
</dbReference>
<keyword evidence="4" id="KW-1185">Reference proteome</keyword>
<keyword evidence="1 3" id="KW-0378">Hydrolase</keyword>
<evidence type="ECO:0000256" key="1">
    <source>
        <dbReference type="ARBA" id="ARBA00022801"/>
    </source>
</evidence>
<reference evidence="3 4" key="1">
    <citation type="submission" date="2014-12" db="EMBL/GenBank/DDBJ databases">
        <title>Draft genome sequence of Paenibacillus kamchatkensis strain B-2647.</title>
        <authorList>
            <person name="Karlyshev A.V."/>
            <person name="Kudryashova E.B."/>
        </authorList>
    </citation>
    <scope>NUCLEOTIDE SEQUENCE [LARGE SCALE GENOMIC DNA]</scope>
    <source>
        <strain evidence="3 4">VKM B-2647</strain>
    </source>
</reference>
<dbReference type="InterPro" id="IPR015797">
    <property type="entry name" value="NUDIX_hydrolase-like_dom_sf"/>
</dbReference>
<comment type="caution">
    <text evidence="3">The sequence shown here is derived from an EMBL/GenBank/DDBJ whole genome shotgun (WGS) entry which is preliminary data.</text>
</comment>
<dbReference type="RefSeq" id="WP_041049265.1">
    <property type="nucleotide sequence ID" value="NZ_JXAK01000037.1"/>
</dbReference>
<dbReference type="InterPro" id="IPR020084">
    <property type="entry name" value="NUDIX_hydrolase_CS"/>
</dbReference>
<dbReference type="EMBL" id="JXAK01000037">
    <property type="protein sequence ID" value="KIL39445.1"/>
    <property type="molecule type" value="Genomic_DNA"/>
</dbReference>
<evidence type="ECO:0000313" key="4">
    <source>
        <dbReference type="Proteomes" id="UP000031967"/>
    </source>
</evidence>
<dbReference type="PROSITE" id="PS00893">
    <property type="entry name" value="NUDIX_BOX"/>
    <property type="match status" value="1"/>
</dbReference>
<organism evidence="3 4">
    <name type="scientific">Gordoniibacillus kamchatkensis</name>
    <dbReference type="NCBI Taxonomy" id="1590651"/>
    <lineage>
        <taxon>Bacteria</taxon>
        <taxon>Bacillati</taxon>
        <taxon>Bacillota</taxon>
        <taxon>Bacilli</taxon>
        <taxon>Bacillales</taxon>
        <taxon>Paenibacillaceae</taxon>
        <taxon>Gordoniibacillus</taxon>
    </lineage>
</organism>
<dbReference type="SUPFAM" id="SSF55811">
    <property type="entry name" value="Nudix"/>
    <property type="match status" value="1"/>
</dbReference>
<name>A0ABR5AFU8_9BACL</name>
<dbReference type="Pfam" id="PF00293">
    <property type="entry name" value="NUDIX"/>
    <property type="match status" value="1"/>
</dbReference>
<gene>
    <name evidence="3" type="ORF">SD70_19930</name>
</gene>
<dbReference type="InterPro" id="IPR000086">
    <property type="entry name" value="NUDIX_hydrolase_dom"/>
</dbReference>
<evidence type="ECO:0000259" key="2">
    <source>
        <dbReference type="PROSITE" id="PS51462"/>
    </source>
</evidence>
<proteinExistence type="predicted"/>
<dbReference type="Proteomes" id="UP000031967">
    <property type="component" value="Unassembled WGS sequence"/>
</dbReference>
<feature type="domain" description="Nudix hydrolase" evidence="2">
    <location>
        <begin position="12"/>
        <end position="134"/>
    </location>
</feature>
<sequence>MLRRIDELPTDKTIAGVHSVPLLDDGSIVMVWDRNEQVLTTVGGRIEAGEHIDQALNREAVEEAGILLKPERIPFACWYWTETDTYTVFVLARVDSFVPIPEGFETTGRVVMNFETALQMVNKIEGRAERTQILSYARELASELLSR</sequence>
<dbReference type="Gene3D" id="3.90.79.10">
    <property type="entry name" value="Nucleoside Triphosphate Pyrophosphohydrolase"/>
    <property type="match status" value="1"/>
</dbReference>